<name>A0A372ISL9_9BACT</name>
<feature type="compositionally biased region" description="Polar residues" evidence="1">
    <location>
        <begin position="122"/>
        <end position="140"/>
    </location>
</feature>
<evidence type="ECO:0000256" key="1">
    <source>
        <dbReference type="SAM" id="MobiDB-lite"/>
    </source>
</evidence>
<comment type="caution">
    <text evidence="2">The sequence shown here is derived from an EMBL/GenBank/DDBJ whole genome shotgun (WGS) entry which is preliminary data.</text>
</comment>
<gene>
    <name evidence="2" type="ORF">D0Y96_04075</name>
</gene>
<keyword evidence="3" id="KW-1185">Reference proteome</keyword>
<evidence type="ECO:0000313" key="2">
    <source>
        <dbReference type="EMBL" id="RFU17925.1"/>
    </source>
</evidence>
<feature type="region of interest" description="Disordered" evidence="1">
    <location>
        <begin position="116"/>
        <end position="146"/>
    </location>
</feature>
<dbReference type="InterPro" id="IPR008727">
    <property type="entry name" value="PAAR_motif"/>
</dbReference>
<dbReference type="Pfam" id="PF05488">
    <property type="entry name" value="PAAR_motif"/>
    <property type="match status" value="2"/>
</dbReference>
<protein>
    <recommendedName>
        <fullName evidence="4">Type VI secretion protein</fullName>
    </recommendedName>
</protein>
<dbReference type="Gene3D" id="2.60.200.60">
    <property type="match status" value="1"/>
</dbReference>
<evidence type="ECO:0000313" key="3">
    <source>
        <dbReference type="Proteomes" id="UP000264702"/>
    </source>
</evidence>
<dbReference type="OrthoDB" id="9807902at2"/>
<dbReference type="Proteomes" id="UP000264702">
    <property type="component" value="Unassembled WGS sequence"/>
</dbReference>
<dbReference type="CDD" id="cd14741">
    <property type="entry name" value="PAAR_5"/>
    <property type="match status" value="1"/>
</dbReference>
<organism evidence="2 3">
    <name type="scientific">Paracidobacterium acidisoli</name>
    <dbReference type="NCBI Taxonomy" id="2303751"/>
    <lineage>
        <taxon>Bacteria</taxon>
        <taxon>Pseudomonadati</taxon>
        <taxon>Acidobacteriota</taxon>
        <taxon>Terriglobia</taxon>
        <taxon>Terriglobales</taxon>
        <taxon>Acidobacteriaceae</taxon>
        <taxon>Paracidobacterium</taxon>
    </lineage>
</organism>
<dbReference type="EMBL" id="QVQT01000002">
    <property type="protein sequence ID" value="RFU17925.1"/>
    <property type="molecule type" value="Genomic_DNA"/>
</dbReference>
<evidence type="ECO:0008006" key="4">
    <source>
        <dbReference type="Google" id="ProtNLM"/>
    </source>
</evidence>
<feature type="region of interest" description="Disordered" evidence="1">
    <location>
        <begin position="239"/>
        <end position="276"/>
    </location>
</feature>
<reference evidence="2 3" key="1">
    <citation type="submission" date="2018-08" db="EMBL/GenBank/DDBJ databases">
        <title>Acidipila sp. 4G-K13, an acidobacterium isolated from forest soil.</title>
        <authorList>
            <person name="Gao Z.-H."/>
            <person name="Qiu L.-H."/>
        </authorList>
    </citation>
    <scope>NUCLEOTIDE SEQUENCE [LARGE SCALE GENOMIC DNA]</scope>
    <source>
        <strain evidence="2 3">4G-K13</strain>
    </source>
</reference>
<accession>A0A372ISL9</accession>
<dbReference type="RefSeq" id="WP_117298671.1">
    <property type="nucleotide sequence ID" value="NZ_QVQT02000002.1"/>
</dbReference>
<proteinExistence type="predicted"/>
<dbReference type="AlphaFoldDB" id="A0A372ISL9"/>
<sequence>MPACTITSQTAHGGIVTVGYPTVLINFMPASRIGDMHVCPMVTGIVPHVGGPFVLGSPTVLVGMMPQSRVTDQLVCVGPPDIAVMGAETVLVGMAGAGGVMGAMGGIAAMGASVPMQAPPASDSQPKATLQQDGTIQTSAPAGGRLPPITLQQPGWPDLPAKETPNFQSAQPVTIPEGTTIYRVIDDDSNPAGGYWAPDLPADEATWRSDCAVKPEWNSDGKVAVCKVPAGGMKAWMGPASSQGSLGGGGTQLWVPPGTAKPDAIFPSPWSGKGGK</sequence>